<dbReference type="InterPro" id="IPR036312">
    <property type="entry name" value="Bifun_inhib/LTP/seed_sf"/>
</dbReference>
<protein>
    <submittedName>
        <fullName evidence="5">Bifunctional inhibitor/plant lipid transfer protein/seed storage helical domain containing protein</fullName>
    </submittedName>
</protein>
<organism evidence="5 6">
    <name type="scientific">Trema orientale</name>
    <name type="common">Charcoal tree</name>
    <name type="synonym">Celtis orientalis</name>
    <dbReference type="NCBI Taxonomy" id="63057"/>
    <lineage>
        <taxon>Eukaryota</taxon>
        <taxon>Viridiplantae</taxon>
        <taxon>Streptophyta</taxon>
        <taxon>Embryophyta</taxon>
        <taxon>Tracheophyta</taxon>
        <taxon>Spermatophyta</taxon>
        <taxon>Magnoliopsida</taxon>
        <taxon>eudicotyledons</taxon>
        <taxon>Gunneridae</taxon>
        <taxon>Pentapetalae</taxon>
        <taxon>rosids</taxon>
        <taxon>fabids</taxon>
        <taxon>Rosales</taxon>
        <taxon>Cannabaceae</taxon>
        <taxon>Trema</taxon>
    </lineage>
</organism>
<gene>
    <name evidence="5" type="ORF">TorRG33x02_349100</name>
</gene>
<keyword evidence="3" id="KW-0446">Lipid-binding</keyword>
<proteinExistence type="predicted"/>
<evidence type="ECO:0000256" key="4">
    <source>
        <dbReference type="SAM" id="SignalP"/>
    </source>
</evidence>
<dbReference type="EMBL" id="JXTC01000823">
    <property type="protein sequence ID" value="PON36573.1"/>
    <property type="molecule type" value="Genomic_DNA"/>
</dbReference>
<name>A0A2P5AJ63_TREOI</name>
<comment type="caution">
    <text evidence="5">The sequence shown here is derived from an EMBL/GenBank/DDBJ whole genome shotgun (WGS) entry which is preliminary data.</text>
</comment>
<comment type="function">
    <text evidence="1">Plant non-specific lipid-transfer proteins transfer phospholipids as well as galactolipids across membranes. May play a role in wax or cutin deposition in the cell walls of expanding epidermal cells and certain secretory tissues.</text>
</comment>
<dbReference type="InParanoid" id="A0A2P5AJ63"/>
<dbReference type="AlphaFoldDB" id="A0A2P5AJ63"/>
<evidence type="ECO:0000256" key="1">
    <source>
        <dbReference type="ARBA" id="ARBA00003211"/>
    </source>
</evidence>
<sequence length="87" mass="9459">MKQPLPLCVVAVMATAMLLSEGLTPPAPRPEVLDWVITCHPRVLLLCLNNFDGSLIEPCCSQLKEQEPCLCGDLKDPKMVIGSNISI</sequence>
<dbReference type="SUPFAM" id="SSF47699">
    <property type="entry name" value="Bifunctional inhibitor/lipid-transfer protein/seed storage 2S albumin"/>
    <property type="match status" value="1"/>
</dbReference>
<evidence type="ECO:0000256" key="3">
    <source>
        <dbReference type="ARBA" id="ARBA00023121"/>
    </source>
</evidence>
<dbReference type="Proteomes" id="UP000237000">
    <property type="component" value="Unassembled WGS sequence"/>
</dbReference>
<feature type="signal peptide" evidence="4">
    <location>
        <begin position="1"/>
        <end position="22"/>
    </location>
</feature>
<evidence type="ECO:0000256" key="2">
    <source>
        <dbReference type="ARBA" id="ARBA00022448"/>
    </source>
</evidence>
<accession>A0A2P5AJ63</accession>
<evidence type="ECO:0000313" key="6">
    <source>
        <dbReference type="Proteomes" id="UP000237000"/>
    </source>
</evidence>
<evidence type="ECO:0000313" key="5">
    <source>
        <dbReference type="EMBL" id="PON36573.1"/>
    </source>
</evidence>
<keyword evidence="4" id="KW-0732">Signal</keyword>
<keyword evidence="6" id="KW-1185">Reference proteome</keyword>
<feature type="chain" id="PRO_5015188836" evidence="4">
    <location>
        <begin position="23"/>
        <end position="87"/>
    </location>
</feature>
<reference evidence="6" key="1">
    <citation type="submission" date="2016-06" db="EMBL/GenBank/DDBJ databases">
        <title>Parallel loss of symbiosis genes in relatives of nitrogen-fixing non-legume Parasponia.</title>
        <authorList>
            <person name="Van Velzen R."/>
            <person name="Holmer R."/>
            <person name="Bu F."/>
            <person name="Rutten L."/>
            <person name="Van Zeijl A."/>
            <person name="Liu W."/>
            <person name="Santuari L."/>
            <person name="Cao Q."/>
            <person name="Sharma T."/>
            <person name="Shen D."/>
            <person name="Roswanjaya Y."/>
            <person name="Wardhani T."/>
            <person name="Kalhor M.S."/>
            <person name="Jansen J."/>
            <person name="Van den Hoogen J."/>
            <person name="Gungor B."/>
            <person name="Hartog M."/>
            <person name="Hontelez J."/>
            <person name="Verver J."/>
            <person name="Yang W.-C."/>
            <person name="Schijlen E."/>
            <person name="Repin R."/>
            <person name="Schilthuizen M."/>
            <person name="Schranz E."/>
            <person name="Heidstra R."/>
            <person name="Miyata K."/>
            <person name="Fedorova E."/>
            <person name="Kohlen W."/>
            <person name="Bisseling T."/>
            <person name="Smit S."/>
            <person name="Geurts R."/>
        </authorList>
    </citation>
    <scope>NUCLEOTIDE SEQUENCE [LARGE SCALE GENOMIC DNA]</scope>
    <source>
        <strain evidence="6">cv. RG33-2</strain>
    </source>
</reference>
<dbReference type="GO" id="GO:0008289">
    <property type="term" value="F:lipid binding"/>
    <property type="evidence" value="ECO:0007669"/>
    <property type="project" value="UniProtKB-KW"/>
</dbReference>
<dbReference type="OrthoDB" id="665742at2759"/>
<dbReference type="Gene3D" id="1.10.110.10">
    <property type="entry name" value="Plant lipid-transfer and hydrophobic proteins"/>
    <property type="match status" value="1"/>
</dbReference>
<keyword evidence="2" id="KW-0813">Transport</keyword>